<evidence type="ECO:0000313" key="1">
    <source>
        <dbReference type="EMBL" id="ACJ27531.1"/>
    </source>
</evidence>
<evidence type="ECO:0000313" key="2">
    <source>
        <dbReference type="Proteomes" id="UP000000753"/>
    </source>
</evidence>
<dbReference type="KEGG" id="swp:swp_0715"/>
<dbReference type="HOGENOM" id="CLU_3296429_0_0_6"/>
<protein>
    <submittedName>
        <fullName evidence="1">Uncharacterized protein</fullName>
    </submittedName>
</protein>
<keyword evidence="2" id="KW-1185">Reference proteome</keyword>
<dbReference type="AlphaFoldDB" id="B8CIQ5"/>
<proteinExistence type="predicted"/>
<organism evidence="1 2">
    <name type="scientific">Shewanella piezotolerans (strain WP3 / JCM 13877)</name>
    <dbReference type="NCBI Taxonomy" id="225849"/>
    <lineage>
        <taxon>Bacteria</taxon>
        <taxon>Pseudomonadati</taxon>
        <taxon>Pseudomonadota</taxon>
        <taxon>Gammaproteobacteria</taxon>
        <taxon>Alteromonadales</taxon>
        <taxon>Shewanellaceae</taxon>
        <taxon>Shewanella</taxon>
    </lineage>
</organism>
<sequence>MVIPLCVFQCRSSKPKTLPTGEFNGSCAALMSANLEALCF</sequence>
<dbReference type="Proteomes" id="UP000000753">
    <property type="component" value="Chromosome"/>
</dbReference>
<gene>
    <name evidence="1" type="ordered locus">swp_0715</name>
</gene>
<dbReference type="EMBL" id="CP000472">
    <property type="protein sequence ID" value="ACJ27531.1"/>
    <property type="molecule type" value="Genomic_DNA"/>
</dbReference>
<reference evidence="1 2" key="1">
    <citation type="journal article" date="2008" name="PLoS ONE">
        <title>Environmental adaptation: genomic analysis of the piezotolerant and psychrotolerant deep-sea iron reducing bacterium Shewanella piezotolerans WP3.</title>
        <authorList>
            <person name="Wang F."/>
            <person name="Wang J."/>
            <person name="Jian H."/>
            <person name="Zhang B."/>
            <person name="Li S."/>
            <person name="Wang F."/>
            <person name="Zeng X."/>
            <person name="Gao L."/>
            <person name="Bartlett D.H."/>
            <person name="Yu J."/>
            <person name="Hu S."/>
            <person name="Xiao X."/>
        </authorList>
    </citation>
    <scope>NUCLEOTIDE SEQUENCE [LARGE SCALE GENOMIC DNA]</scope>
    <source>
        <strain evidence="2">WP3 / JCM 13877</strain>
    </source>
</reference>
<name>B8CIQ5_SHEPW</name>
<accession>B8CIQ5</accession>